<proteinExistence type="predicted"/>
<evidence type="ECO:0000256" key="1">
    <source>
        <dbReference type="SAM" id="MobiDB-lite"/>
    </source>
</evidence>
<organism evidence="2 3">
    <name type="scientific">Seminavis robusta</name>
    <dbReference type="NCBI Taxonomy" id="568900"/>
    <lineage>
        <taxon>Eukaryota</taxon>
        <taxon>Sar</taxon>
        <taxon>Stramenopiles</taxon>
        <taxon>Ochrophyta</taxon>
        <taxon>Bacillariophyta</taxon>
        <taxon>Bacillariophyceae</taxon>
        <taxon>Bacillariophycidae</taxon>
        <taxon>Naviculales</taxon>
        <taxon>Naviculaceae</taxon>
        <taxon>Seminavis</taxon>
    </lineage>
</organism>
<comment type="caution">
    <text evidence="2">The sequence shown here is derived from an EMBL/GenBank/DDBJ whole genome shotgun (WGS) entry which is preliminary data.</text>
</comment>
<dbReference type="Proteomes" id="UP001153069">
    <property type="component" value="Unassembled WGS sequence"/>
</dbReference>
<feature type="region of interest" description="Disordered" evidence="1">
    <location>
        <begin position="1"/>
        <end position="26"/>
    </location>
</feature>
<dbReference type="EMBL" id="CAICTM010002426">
    <property type="protein sequence ID" value="CAB9529210.1"/>
    <property type="molecule type" value="Genomic_DNA"/>
</dbReference>
<name>A0A9N8HYA4_9STRA</name>
<sequence length="238" mass="26957">MANNANDGAFGLEDVPDLPEAPTEQPKYNRDYHRLFVKFMSWLHKRTTPRRLASNPVLWAASNHTHKKAISFYMPIKVPHGMEPPESNQVRSVNEVVKEVKKARLNTAARSLSCMLKQQVHLITGTDDISNFLFALSCKNISEERQCPDQIILGSMDTDFCVLQLGYGAAGREMHSSLLPKAIQVGSQALQRSIPQTFSRLSFCRLHFWLWRSSLLVFLESQHSEVCCNSGKRDGCYC</sequence>
<reference evidence="2" key="1">
    <citation type="submission" date="2020-06" db="EMBL/GenBank/DDBJ databases">
        <authorList>
            <consortium name="Plant Systems Biology data submission"/>
        </authorList>
    </citation>
    <scope>NUCLEOTIDE SEQUENCE</scope>
    <source>
        <strain evidence="2">D6</strain>
    </source>
</reference>
<accession>A0A9N8HYA4</accession>
<gene>
    <name evidence="2" type="ORF">SEMRO_2428_G327370.1</name>
</gene>
<evidence type="ECO:0000313" key="3">
    <source>
        <dbReference type="Proteomes" id="UP001153069"/>
    </source>
</evidence>
<keyword evidence="3" id="KW-1185">Reference proteome</keyword>
<dbReference type="AlphaFoldDB" id="A0A9N8HYA4"/>
<evidence type="ECO:0000313" key="2">
    <source>
        <dbReference type="EMBL" id="CAB9529210.1"/>
    </source>
</evidence>
<protein>
    <submittedName>
        <fullName evidence="2">Uncharacterized protein</fullName>
    </submittedName>
</protein>